<evidence type="ECO:0000256" key="1">
    <source>
        <dbReference type="ARBA" id="ARBA00004123"/>
    </source>
</evidence>
<dbReference type="PROSITE" id="PS50006">
    <property type="entry name" value="FHA_DOMAIN"/>
    <property type="match status" value="1"/>
</dbReference>
<dbReference type="Proteomes" id="UP000762676">
    <property type="component" value="Unassembled WGS sequence"/>
</dbReference>
<evidence type="ECO:0000256" key="7">
    <source>
        <dbReference type="ARBA" id="ARBA00023306"/>
    </source>
</evidence>
<sequence length="829" mass="90868">MFSLLAEKNAHSILGDHKYVVGRQNCDIVVADPSVSRKQAVLTMAHYETNVAKSFVIPTLTLEDVSKFGTYVNGKAVKTAGGNTITLKENDHIKFGGTPASVYRARYQPFLATTSCLEKGPKKALQSVMCLLGGHLVRDWRPTCDLLIMSKINVTLKVICAINNQKHIVTPKYLDDVHQHLMGRADKPDPEQYLPEVVDQEVPPGVSFHPDKRRQTLLKGLKFYFLSPLQFNKTNLAVSTAGGQPILLEDGNEEDAEAMTHEGTVVVLVTKEVMDTLSPASTKFVRTVMATLKRKNLRMITDPEIGTAILTCNMVDYCNPRAALAPNLQAAMASQIMSQMIDMDSSQTRLVPAAFTSQDIKPQIRSSPGSSTANVEPQRKTGSSHENIVKPEKSSRSDNGAIAGGDRNLTLTKPDSVDTLVATAAVNTPGFVAPKPEIASPRSADANKAPDAAKGGSGNKPARVAPSQMSNDLFCDVSAADESPPKSPQGSAERVPIRQTVFPEDDKKDDVPSVFARQRIKRRGNFALSGVDEDENTMSSKNMSDEDEDIDRKYSSKTKNSFAPKRKFLFDDDSDEEISHRKAQKRNQKSTLGSRHHQEGNDRPGKGSELDVSSSLSASGAGSGEQTGITCREKVTMLGLDEDSVSRDSKTLTNLSDCESDVTDKNKSHSSLAASVVAPTAGWVRAQKRRTTSQADDEDEDNDVKPDVELLRDTAGNVLRNLCHVEVAELVVRQPKPKSNVTQGRTTKNGTQKNFKMFKKTENAGAGKLPTIIGGRDLEEHTGNVHKDLEDLFTKGLARQNEQDEEERQNRDLFDWDTKSRKTSNRRIR</sequence>
<dbReference type="Gene3D" id="3.40.50.10980">
    <property type="entry name" value="Nibrin, BRCT2 domain"/>
    <property type="match status" value="1"/>
</dbReference>
<dbReference type="Pfam" id="PF08599">
    <property type="entry name" value="Nbs1_C"/>
    <property type="match status" value="1"/>
</dbReference>
<keyword evidence="7" id="KW-0131">Cell cycle</keyword>
<evidence type="ECO:0000256" key="2">
    <source>
        <dbReference type="ARBA" id="ARBA00004286"/>
    </source>
</evidence>
<evidence type="ECO:0000256" key="3">
    <source>
        <dbReference type="ARBA" id="ARBA00022454"/>
    </source>
</evidence>
<dbReference type="SMART" id="SM01348">
    <property type="entry name" value="Nbs1_C"/>
    <property type="match status" value="1"/>
</dbReference>
<dbReference type="Gene3D" id="3.40.50.10190">
    <property type="entry name" value="BRCT domain"/>
    <property type="match status" value="1"/>
</dbReference>
<dbReference type="InterPro" id="IPR040227">
    <property type="entry name" value="Nibrin-rel"/>
</dbReference>
<dbReference type="AlphaFoldDB" id="A0AAV4JM33"/>
<evidence type="ECO:0000256" key="5">
    <source>
        <dbReference type="ARBA" id="ARBA00023204"/>
    </source>
</evidence>
<evidence type="ECO:0000256" key="4">
    <source>
        <dbReference type="ARBA" id="ARBA00022763"/>
    </source>
</evidence>
<feature type="region of interest" description="Disordered" evidence="9">
    <location>
        <begin position="797"/>
        <end position="829"/>
    </location>
</feature>
<name>A0AAV4JM33_9GAST</name>
<dbReference type="Pfam" id="PF00498">
    <property type="entry name" value="FHA"/>
    <property type="match status" value="1"/>
</dbReference>
<feature type="domain" description="FHA" evidence="10">
    <location>
        <begin position="19"/>
        <end position="77"/>
    </location>
</feature>
<feature type="compositionally biased region" description="Basic and acidic residues" evidence="9">
    <location>
        <begin position="808"/>
        <end position="820"/>
    </location>
</feature>
<keyword evidence="4" id="KW-0227">DNA damage</keyword>
<feature type="region of interest" description="Disordered" evidence="9">
    <location>
        <begin position="356"/>
        <end position="412"/>
    </location>
</feature>
<dbReference type="SMART" id="SM00240">
    <property type="entry name" value="FHA"/>
    <property type="match status" value="1"/>
</dbReference>
<dbReference type="SUPFAM" id="SSF49879">
    <property type="entry name" value="SMAD/FHA domain"/>
    <property type="match status" value="1"/>
</dbReference>
<dbReference type="GO" id="GO:0030870">
    <property type="term" value="C:Mre11 complex"/>
    <property type="evidence" value="ECO:0007669"/>
    <property type="project" value="InterPro"/>
</dbReference>
<dbReference type="GO" id="GO:0003684">
    <property type="term" value="F:damaged DNA binding"/>
    <property type="evidence" value="ECO:0007669"/>
    <property type="project" value="TreeGrafter"/>
</dbReference>
<dbReference type="PANTHER" id="PTHR12162:SF0">
    <property type="entry name" value="NIBRIN"/>
    <property type="match status" value="1"/>
</dbReference>
<evidence type="ECO:0000259" key="10">
    <source>
        <dbReference type="PROSITE" id="PS50006"/>
    </source>
</evidence>
<evidence type="ECO:0000256" key="6">
    <source>
        <dbReference type="ARBA" id="ARBA00023242"/>
    </source>
</evidence>
<keyword evidence="6" id="KW-0539">Nucleus</keyword>
<dbReference type="FunFam" id="3.40.50.10980:FF:000001">
    <property type="entry name" value="Nibrin"/>
    <property type="match status" value="1"/>
</dbReference>
<feature type="region of interest" description="Disordered" evidence="9">
    <location>
        <begin position="431"/>
        <end position="630"/>
    </location>
</feature>
<protein>
    <submittedName>
        <fullName evidence="11">Nibrin-like</fullName>
    </submittedName>
</protein>
<comment type="caution">
    <text evidence="11">The sequence shown here is derived from an EMBL/GenBank/DDBJ whole genome shotgun (WGS) entry which is preliminary data.</text>
</comment>
<dbReference type="PANTHER" id="PTHR12162">
    <property type="entry name" value="NIBRIN-RELATED"/>
    <property type="match status" value="1"/>
</dbReference>
<accession>A0AAV4JM33</accession>
<dbReference type="GO" id="GO:0005694">
    <property type="term" value="C:chromosome"/>
    <property type="evidence" value="ECO:0007669"/>
    <property type="project" value="UniProtKB-SubCell"/>
</dbReference>
<dbReference type="InterPro" id="IPR008984">
    <property type="entry name" value="SMAD_FHA_dom_sf"/>
</dbReference>
<feature type="compositionally biased region" description="Low complexity" evidence="9">
    <location>
        <begin position="610"/>
        <end position="620"/>
    </location>
</feature>
<dbReference type="CDD" id="cd17741">
    <property type="entry name" value="BRCT_nibrin"/>
    <property type="match status" value="1"/>
</dbReference>
<evidence type="ECO:0000313" key="11">
    <source>
        <dbReference type="EMBL" id="GFS23386.1"/>
    </source>
</evidence>
<comment type="subcellular location">
    <subcellularLocation>
        <location evidence="2">Chromosome</location>
    </subcellularLocation>
    <subcellularLocation>
        <location evidence="1">Nucleus</location>
    </subcellularLocation>
</comment>
<feature type="compositionally biased region" description="Basic and acidic residues" evidence="9">
    <location>
        <begin position="596"/>
        <end position="609"/>
    </location>
</feature>
<comment type="similarity">
    <text evidence="8">Belongs to the Nibrin family.</text>
</comment>
<dbReference type="SUPFAM" id="SSF52113">
    <property type="entry name" value="BRCT domain"/>
    <property type="match status" value="1"/>
</dbReference>
<keyword evidence="3" id="KW-0158">Chromosome</keyword>
<dbReference type="GO" id="GO:0007095">
    <property type="term" value="P:mitotic G2 DNA damage checkpoint signaling"/>
    <property type="evidence" value="ECO:0007669"/>
    <property type="project" value="InterPro"/>
</dbReference>
<dbReference type="InterPro" id="IPR000253">
    <property type="entry name" value="FHA_dom"/>
</dbReference>
<dbReference type="Gene3D" id="2.60.200.20">
    <property type="match status" value="1"/>
</dbReference>
<organism evidence="11 12">
    <name type="scientific">Elysia marginata</name>
    <dbReference type="NCBI Taxonomy" id="1093978"/>
    <lineage>
        <taxon>Eukaryota</taxon>
        <taxon>Metazoa</taxon>
        <taxon>Spiralia</taxon>
        <taxon>Lophotrochozoa</taxon>
        <taxon>Mollusca</taxon>
        <taxon>Gastropoda</taxon>
        <taxon>Heterobranchia</taxon>
        <taxon>Euthyneura</taxon>
        <taxon>Panpulmonata</taxon>
        <taxon>Sacoglossa</taxon>
        <taxon>Placobranchoidea</taxon>
        <taxon>Plakobranchidae</taxon>
        <taxon>Elysia</taxon>
    </lineage>
</organism>
<dbReference type="EMBL" id="BMAT01003312">
    <property type="protein sequence ID" value="GFS23386.1"/>
    <property type="molecule type" value="Genomic_DNA"/>
</dbReference>
<keyword evidence="5" id="KW-0234">DNA repair</keyword>
<reference evidence="11 12" key="1">
    <citation type="journal article" date="2021" name="Elife">
        <title>Chloroplast acquisition without the gene transfer in kleptoplastic sea slugs, Plakobranchus ocellatus.</title>
        <authorList>
            <person name="Maeda T."/>
            <person name="Takahashi S."/>
            <person name="Yoshida T."/>
            <person name="Shimamura S."/>
            <person name="Takaki Y."/>
            <person name="Nagai Y."/>
            <person name="Toyoda A."/>
            <person name="Suzuki Y."/>
            <person name="Arimoto A."/>
            <person name="Ishii H."/>
            <person name="Satoh N."/>
            <person name="Nishiyama T."/>
            <person name="Hasebe M."/>
            <person name="Maruyama T."/>
            <person name="Minagawa J."/>
            <person name="Obokata J."/>
            <person name="Shigenobu S."/>
        </authorList>
    </citation>
    <scope>NUCLEOTIDE SEQUENCE [LARGE SCALE GENOMIC DNA]</scope>
</reference>
<dbReference type="Pfam" id="PF16508">
    <property type="entry name" value="NIBRIN_BRCT_II"/>
    <property type="match status" value="1"/>
</dbReference>
<dbReference type="GO" id="GO:0000724">
    <property type="term" value="P:double-strand break repair via homologous recombination"/>
    <property type="evidence" value="ECO:0007669"/>
    <property type="project" value="TreeGrafter"/>
</dbReference>
<feature type="compositionally biased region" description="Polar residues" evidence="9">
    <location>
        <begin position="356"/>
        <end position="386"/>
    </location>
</feature>
<evidence type="ECO:0000313" key="12">
    <source>
        <dbReference type="Proteomes" id="UP000762676"/>
    </source>
</evidence>
<keyword evidence="12" id="KW-1185">Reference proteome</keyword>
<dbReference type="InterPro" id="IPR032429">
    <property type="entry name" value="Nibrin_BRCT2"/>
</dbReference>
<dbReference type="CDD" id="cd22667">
    <property type="entry name" value="FHA_NBN"/>
    <property type="match status" value="1"/>
</dbReference>
<dbReference type="InterPro" id="IPR043014">
    <property type="entry name" value="Nibrin_BRCT2_sf"/>
</dbReference>
<dbReference type="InterPro" id="IPR013908">
    <property type="entry name" value="Nibrin_C"/>
</dbReference>
<evidence type="ECO:0000256" key="9">
    <source>
        <dbReference type="SAM" id="MobiDB-lite"/>
    </source>
</evidence>
<evidence type="ECO:0000256" key="8">
    <source>
        <dbReference type="ARBA" id="ARBA00044757"/>
    </source>
</evidence>
<feature type="compositionally biased region" description="Basic and acidic residues" evidence="9">
    <location>
        <begin position="387"/>
        <end position="396"/>
    </location>
</feature>
<dbReference type="InterPro" id="IPR036420">
    <property type="entry name" value="BRCT_dom_sf"/>
</dbReference>
<gene>
    <name evidence="11" type="ORF">ElyMa_001638700</name>
</gene>
<proteinExistence type="inferred from homology"/>